<dbReference type="EMBL" id="JBHTJW010000002">
    <property type="protein sequence ID" value="MFD0929133.1"/>
    <property type="molecule type" value="Genomic_DNA"/>
</dbReference>
<dbReference type="RefSeq" id="WP_379074532.1">
    <property type="nucleotide sequence ID" value="NZ_JBHTJW010000002.1"/>
</dbReference>
<sequence>MAKPKQKLKTVQVSMRMEPSIKEVADRVAKIEHRNFSNLIEKLVLDHGKTLGIEPDNKVSRSAKNEAETT</sequence>
<gene>
    <name evidence="2" type="ORF">ACFQ1T_04995</name>
</gene>
<organism evidence="2 3">
    <name type="scientific">Methylophilus glucosoxydans</name>
    <dbReference type="NCBI Taxonomy" id="752553"/>
    <lineage>
        <taxon>Bacteria</taxon>
        <taxon>Pseudomonadati</taxon>
        <taxon>Pseudomonadota</taxon>
        <taxon>Betaproteobacteria</taxon>
        <taxon>Nitrosomonadales</taxon>
        <taxon>Methylophilaceae</taxon>
        <taxon>Methylophilus</taxon>
    </lineage>
</organism>
<evidence type="ECO:0008006" key="4">
    <source>
        <dbReference type="Google" id="ProtNLM"/>
    </source>
</evidence>
<dbReference type="Proteomes" id="UP001597106">
    <property type="component" value="Unassembled WGS sequence"/>
</dbReference>
<name>A0ABW3GFK3_9PROT</name>
<protein>
    <recommendedName>
        <fullName evidence="4">Ribbon-helix-helix protein CopG domain-containing protein</fullName>
    </recommendedName>
</protein>
<evidence type="ECO:0000313" key="2">
    <source>
        <dbReference type="EMBL" id="MFD0929133.1"/>
    </source>
</evidence>
<feature type="region of interest" description="Disordered" evidence="1">
    <location>
        <begin position="51"/>
        <end position="70"/>
    </location>
</feature>
<keyword evidence="3" id="KW-1185">Reference proteome</keyword>
<accession>A0ABW3GFK3</accession>
<evidence type="ECO:0000256" key="1">
    <source>
        <dbReference type="SAM" id="MobiDB-lite"/>
    </source>
</evidence>
<evidence type="ECO:0000313" key="3">
    <source>
        <dbReference type="Proteomes" id="UP001597106"/>
    </source>
</evidence>
<proteinExistence type="predicted"/>
<reference evidence="3" key="1">
    <citation type="journal article" date="2019" name="Int. J. Syst. Evol. Microbiol.">
        <title>The Global Catalogue of Microorganisms (GCM) 10K type strain sequencing project: providing services to taxonomists for standard genome sequencing and annotation.</title>
        <authorList>
            <consortium name="The Broad Institute Genomics Platform"/>
            <consortium name="The Broad Institute Genome Sequencing Center for Infectious Disease"/>
            <person name="Wu L."/>
            <person name="Ma J."/>
        </authorList>
    </citation>
    <scope>NUCLEOTIDE SEQUENCE [LARGE SCALE GENOMIC DNA]</scope>
    <source>
        <strain evidence="3">CCUG 59685</strain>
    </source>
</reference>
<comment type="caution">
    <text evidence="2">The sequence shown here is derived from an EMBL/GenBank/DDBJ whole genome shotgun (WGS) entry which is preliminary data.</text>
</comment>